<gene>
    <name evidence="1" type="ORF">ACI1P1_05060</name>
</gene>
<evidence type="ECO:0000313" key="2">
    <source>
        <dbReference type="Proteomes" id="UP001631969"/>
    </source>
</evidence>
<organism evidence="1 2">
    <name type="scientific">Paenibacillus mesotrionivorans</name>
    <dbReference type="NCBI Taxonomy" id="3160968"/>
    <lineage>
        <taxon>Bacteria</taxon>
        <taxon>Bacillati</taxon>
        <taxon>Bacillota</taxon>
        <taxon>Bacilli</taxon>
        <taxon>Bacillales</taxon>
        <taxon>Paenibacillaceae</taxon>
        <taxon>Paenibacillus</taxon>
    </lineage>
</organism>
<protein>
    <submittedName>
        <fullName evidence="1">P-II family nitrogen regulator</fullName>
    </submittedName>
</protein>
<dbReference type="Proteomes" id="UP001631969">
    <property type="component" value="Unassembled WGS sequence"/>
</dbReference>
<keyword evidence="2" id="KW-1185">Reference proteome</keyword>
<name>A0ACC7NUF0_9BACL</name>
<dbReference type="EMBL" id="JBJURJ010000003">
    <property type="protein sequence ID" value="MFM9327669.1"/>
    <property type="molecule type" value="Genomic_DNA"/>
</dbReference>
<comment type="caution">
    <text evidence="1">The sequence shown here is derived from an EMBL/GenBank/DDBJ whole genome shotgun (WGS) entry which is preliminary data.</text>
</comment>
<sequence length="90" mass="9906">MGERQTKRDCRRGQGDLGHGVAAAFPGTGMKYIPKRLLNLIVQDEDVNLVVNTLMKINRTGQVGDGRIFICPIEDALRVRTGETGIRAII</sequence>
<accession>A0ACC7NUF0</accession>
<evidence type="ECO:0000313" key="1">
    <source>
        <dbReference type="EMBL" id="MFM9327669.1"/>
    </source>
</evidence>
<reference evidence="1" key="1">
    <citation type="submission" date="2024-12" db="EMBL/GenBank/DDBJ databases">
        <authorList>
            <person name="Wu N."/>
        </authorList>
    </citation>
    <scope>NUCLEOTIDE SEQUENCE</scope>
    <source>
        <strain evidence="1">P15</strain>
    </source>
</reference>
<proteinExistence type="predicted"/>